<feature type="transmembrane region" description="Helical" evidence="9">
    <location>
        <begin position="1097"/>
        <end position="1120"/>
    </location>
</feature>
<dbReference type="SUPFAM" id="SSF81324">
    <property type="entry name" value="Voltage-gated potassium channels"/>
    <property type="match status" value="2"/>
</dbReference>
<dbReference type="AlphaFoldDB" id="A0A1Q9E0W6"/>
<dbReference type="InterPro" id="IPR011992">
    <property type="entry name" value="EF-hand-dom_pair"/>
</dbReference>
<dbReference type="InterPro" id="IPR002048">
    <property type="entry name" value="EF_hand_dom"/>
</dbReference>
<dbReference type="GO" id="GO:0003677">
    <property type="term" value="F:DNA binding"/>
    <property type="evidence" value="ECO:0007669"/>
    <property type="project" value="InterPro"/>
</dbReference>
<evidence type="ECO:0000256" key="5">
    <source>
        <dbReference type="ARBA" id="ARBA00023136"/>
    </source>
</evidence>
<dbReference type="Gene3D" id="1.10.287.70">
    <property type="match status" value="1"/>
</dbReference>
<evidence type="ECO:0000256" key="7">
    <source>
        <dbReference type="SAM" id="Coils"/>
    </source>
</evidence>
<keyword evidence="6" id="KW-0233">DNA recombination</keyword>
<dbReference type="Gene3D" id="1.10.238.10">
    <property type="entry name" value="EF-hand"/>
    <property type="match status" value="1"/>
</dbReference>
<feature type="domain" description="EF-hand" evidence="10">
    <location>
        <begin position="1183"/>
        <end position="1218"/>
    </location>
</feature>
<keyword evidence="2 9" id="KW-0812">Transmembrane</keyword>
<feature type="transmembrane region" description="Helical" evidence="9">
    <location>
        <begin position="998"/>
        <end position="1013"/>
    </location>
</feature>
<dbReference type="InterPro" id="IPR027359">
    <property type="entry name" value="Volt_channel_dom_sf"/>
</dbReference>
<gene>
    <name evidence="11" type="ORF">AK812_SmicGene16215</name>
</gene>
<evidence type="ECO:0000313" key="12">
    <source>
        <dbReference type="Proteomes" id="UP000186817"/>
    </source>
</evidence>
<evidence type="ECO:0000256" key="1">
    <source>
        <dbReference type="ARBA" id="ARBA00004141"/>
    </source>
</evidence>
<feature type="coiled-coil region" evidence="7">
    <location>
        <begin position="34"/>
        <end position="65"/>
    </location>
</feature>
<reference evidence="11 12" key="1">
    <citation type="submission" date="2016-02" db="EMBL/GenBank/DDBJ databases">
        <title>Genome analysis of coral dinoflagellate symbionts highlights evolutionary adaptations to a symbiotic lifestyle.</title>
        <authorList>
            <person name="Aranda M."/>
            <person name="Li Y."/>
            <person name="Liew Y.J."/>
            <person name="Baumgarten S."/>
            <person name="Simakov O."/>
            <person name="Wilson M."/>
            <person name="Piel J."/>
            <person name="Ashoor H."/>
            <person name="Bougouffa S."/>
            <person name="Bajic V.B."/>
            <person name="Ryu T."/>
            <person name="Ravasi T."/>
            <person name="Bayer T."/>
            <person name="Micklem G."/>
            <person name="Kim H."/>
            <person name="Bhak J."/>
            <person name="Lajeunesse T.C."/>
            <person name="Voolstra C.R."/>
        </authorList>
    </citation>
    <scope>NUCLEOTIDE SEQUENCE [LARGE SCALE GENOMIC DNA]</scope>
    <source>
        <strain evidence="11 12">CCMP2467</strain>
    </source>
</reference>
<feature type="domain" description="EF-hand" evidence="10">
    <location>
        <begin position="1140"/>
        <end position="1175"/>
    </location>
</feature>
<feature type="transmembrane region" description="Helical" evidence="9">
    <location>
        <begin position="237"/>
        <end position="256"/>
    </location>
</feature>
<name>A0A1Q9E0W6_SYMMI</name>
<sequence>MGRLACVSKLSSAGPVLGETAPCSTMDGEPPKQTEQLEEVLQRQHEELIRHLDEWLQKLERSMERQLLSADAAQFPEADPRPRRRSLRLRDGIKDDIASPTSAAAAAVRLGQPTLKRTWSYEVAKARGTDVETFKQMMSTTDQIQEPTALRVFFTDVQQKARLVADNLYFNVFFAFVIMSNSVFLGMQLEWSALRVDRFVEPGFIVAHLMYAVLFTGEMFIRITAAGPKTYFVGNGWAWNWLDVFVVVPAWVELALDLSERNDGAEGGAASNFRIIRVFKAAGYRSYRNYLSRARDEHLALGYEISPQLERMCRLCRKSVVRGLAGPSSQGGPIFPLALVATSVFFLLREIEAASASWRDVVLAEDRRTVTFTLPSSKTDWSAKGCRRSWGAYAPWANHAFIYHILLRYRAIAKDKGLCPGPLFVDSEGRGCTKGAVVETLRAAVVLTGAAIFDPVGKHLYTGHAFRITGACILSLWGLDAITIQLLGRWGSMAILSYIAEAPLTDLALRLMNEGAASLPQRLINAEGSEFRDLTCYIDMLQETLQRVVQLESGLKAFHGSLCKKAELALVEALTDRVDHTETVLDGMSISLEESAGSQPWYVLNEESRALHRASVDIQSSTRRHKCYPDEDSESSDDAAGYRSYRNYLSRARDEHLALGYEISPQLERMCRLCRKSVVRGLAGPSSQGGPIFPLALVATSVFFLLREIEAASASWRDVVLAEDRGVGEAGVLMRPGQTLFVDSEGRGCTKGAVVETLRAAVVLTGAAIFDPVGKHLYTGHAFRITGACILSLWGLDAITIQLLGRWGSMAILSYIAEAPLTDLALRLMNEGAASLPQRLINAEGSVFRDLTCYIDMLQETLQRVVQLESGLKAFHGSLCKKAELALVEALTDRVDHTETVLDGMSISLEESAGSQPWYVLNEESRALHRASVDIQSSTRRHHLGVLTFPVQEWHPSFTGGGLGLRTEREGLLSLRLLFGFFQEEVTRLLQVVRSLRIVRFVAALRALVLSVVDTTRQLVWALILLLLVIYSFGILFTDAALEYLFAGASEGEDTTDLMKYFGTVFSSCSTLFRSILGGTDWDSAVDALVPVGMAWVLLFHIYIAFCGFAVLNVMTGVFVNSAIKTREKDHETLMQNGVRLKDLVAKLWSKIDATGLGQITISEFETMFEDEAMQAFFEAIEIKAVDAWTLFDSLDVDGDHTISMDEFSERCLQLHGAARSVDLYALKKQMKNLQGAQQQLAEQSARILRALALRLHIDDHFSC</sequence>
<dbReference type="GO" id="GO:0001518">
    <property type="term" value="C:voltage-gated sodium channel complex"/>
    <property type="evidence" value="ECO:0007669"/>
    <property type="project" value="TreeGrafter"/>
</dbReference>
<dbReference type="GO" id="GO:0015074">
    <property type="term" value="P:DNA integration"/>
    <property type="evidence" value="ECO:0007669"/>
    <property type="project" value="InterPro"/>
</dbReference>
<comment type="caution">
    <text evidence="11">The sequence shown here is derived from an EMBL/GenBank/DDBJ whole genome shotgun (WGS) entry which is preliminary data.</text>
</comment>
<evidence type="ECO:0000256" key="2">
    <source>
        <dbReference type="ARBA" id="ARBA00022692"/>
    </source>
</evidence>
<dbReference type="InterPro" id="IPR011010">
    <property type="entry name" value="DNA_brk_join_enz"/>
</dbReference>
<keyword evidence="5 9" id="KW-0472">Membrane</keyword>
<evidence type="ECO:0000256" key="8">
    <source>
        <dbReference type="SAM" id="MobiDB-lite"/>
    </source>
</evidence>
<keyword evidence="3" id="KW-0106">Calcium</keyword>
<dbReference type="Pfam" id="PF00520">
    <property type="entry name" value="Ion_trans"/>
    <property type="match status" value="2"/>
</dbReference>
<keyword evidence="7" id="KW-0175">Coiled coil</keyword>
<evidence type="ECO:0000256" key="3">
    <source>
        <dbReference type="ARBA" id="ARBA00022837"/>
    </source>
</evidence>
<dbReference type="InterPro" id="IPR013762">
    <property type="entry name" value="Integrase-like_cat_sf"/>
</dbReference>
<proteinExistence type="predicted"/>
<dbReference type="InterPro" id="IPR005821">
    <property type="entry name" value="Ion_trans_dom"/>
</dbReference>
<dbReference type="SUPFAM" id="SSF56349">
    <property type="entry name" value="DNA breaking-rejoining enzymes"/>
    <property type="match status" value="2"/>
</dbReference>
<dbReference type="PANTHER" id="PTHR10037:SF62">
    <property type="entry name" value="SODIUM CHANNEL PROTEIN 60E"/>
    <property type="match status" value="1"/>
</dbReference>
<dbReference type="Gene3D" id="1.20.120.350">
    <property type="entry name" value="Voltage-gated potassium channels. Chain C"/>
    <property type="match status" value="1"/>
</dbReference>
<dbReference type="GO" id="GO:0005509">
    <property type="term" value="F:calcium ion binding"/>
    <property type="evidence" value="ECO:0007669"/>
    <property type="project" value="InterPro"/>
</dbReference>
<dbReference type="SUPFAM" id="SSF47473">
    <property type="entry name" value="EF-hand"/>
    <property type="match status" value="1"/>
</dbReference>
<dbReference type="EMBL" id="LSRX01000306">
    <property type="protein sequence ID" value="OLQ01070.1"/>
    <property type="molecule type" value="Genomic_DNA"/>
</dbReference>
<dbReference type="InterPro" id="IPR043203">
    <property type="entry name" value="VGCC_Ca_Na"/>
</dbReference>
<dbReference type="InterPro" id="IPR018247">
    <property type="entry name" value="EF_Hand_1_Ca_BS"/>
</dbReference>
<evidence type="ECO:0000256" key="4">
    <source>
        <dbReference type="ARBA" id="ARBA00022989"/>
    </source>
</evidence>
<keyword evidence="12" id="KW-1185">Reference proteome</keyword>
<evidence type="ECO:0000259" key="10">
    <source>
        <dbReference type="PROSITE" id="PS50222"/>
    </source>
</evidence>
<dbReference type="PROSITE" id="PS00018">
    <property type="entry name" value="EF_HAND_1"/>
    <property type="match status" value="1"/>
</dbReference>
<dbReference type="PROSITE" id="PS50222">
    <property type="entry name" value="EF_HAND_2"/>
    <property type="match status" value="2"/>
</dbReference>
<dbReference type="PANTHER" id="PTHR10037">
    <property type="entry name" value="VOLTAGE-GATED CATION CHANNEL CALCIUM AND SODIUM"/>
    <property type="match status" value="1"/>
</dbReference>
<dbReference type="GO" id="GO:0006310">
    <property type="term" value="P:DNA recombination"/>
    <property type="evidence" value="ECO:0007669"/>
    <property type="project" value="UniProtKB-KW"/>
</dbReference>
<evidence type="ECO:0000313" key="11">
    <source>
        <dbReference type="EMBL" id="OLQ01070.1"/>
    </source>
</evidence>
<feature type="transmembrane region" description="Helical" evidence="9">
    <location>
        <begin position="199"/>
        <end position="217"/>
    </location>
</feature>
<comment type="subcellular location">
    <subcellularLocation>
        <location evidence="1">Membrane</location>
        <topology evidence="1">Multi-pass membrane protein</topology>
    </subcellularLocation>
</comment>
<feature type="transmembrane region" description="Helical" evidence="9">
    <location>
        <begin position="1019"/>
        <end position="1046"/>
    </location>
</feature>
<organism evidence="11 12">
    <name type="scientific">Symbiodinium microadriaticum</name>
    <name type="common">Dinoflagellate</name>
    <name type="synonym">Zooxanthella microadriatica</name>
    <dbReference type="NCBI Taxonomy" id="2951"/>
    <lineage>
        <taxon>Eukaryota</taxon>
        <taxon>Sar</taxon>
        <taxon>Alveolata</taxon>
        <taxon>Dinophyceae</taxon>
        <taxon>Suessiales</taxon>
        <taxon>Symbiodiniaceae</taxon>
        <taxon>Symbiodinium</taxon>
    </lineage>
</organism>
<protein>
    <recommendedName>
        <fullName evidence="10">EF-hand domain-containing protein</fullName>
    </recommendedName>
</protein>
<dbReference type="OrthoDB" id="423411at2759"/>
<feature type="region of interest" description="Disordered" evidence="8">
    <location>
        <begin position="70"/>
        <end position="91"/>
    </location>
</feature>
<dbReference type="GO" id="GO:0005248">
    <property type="term" value="F:voltage-gated sodium channel activity"/>
    <property type="evidence" value="ECO:0007669"/>
    <property type="project" value="TreeGrafter"/>
</dbReference>
<feature type="transmembrane region" description="Helical" evidence="9">
    <location>
        <begin position="168"/>
        <end position="187"/>
    </location>
</feature>
<evidence type="ECO:0000256" key="6">
    <source>
        <dbReference type="ARBA" id="ARBA00023172"/>
    </source>
</evidence>
<accession>A0A1Q9E0W6</accession>
<dbReference type="Proteomes" id="UP000186817">
    <property type="component" value="Unassembled WGS sequence"/>
</dbReference>
<evidence type="ECO:0000256" key="9">
    <source>
        <dbReference type="SAM" id="Phobius"/>
    </source>
</evidence>
<keyword evidence="4 9" id="KW-1133">Transmembrane helix</keyword>
<dbReference type="Gene3D" id="1.10.443.10">
    <property type="entry name" value="Intergrase catalytic core"/>
    <property type="match status" value="1"/>
</dbReference>